<dbReference type="PANTHER" id="PTHR36156:SF2">
    <property type="entry name" value="CUPIN TYPE-2 DOMAIN-CONTAINING PROTEIN"/>
    <property type="match status" value="1"/>
</dbReference>
<dbReference type="CDD" id="cd02231">
    <property type="entry name" value="cupin_BLL6423-like"/>
    <property type="match status" value="1"/>
</dbReference>
<dbReference type="Gene3D" id="2.20.70.150">
    <property type="match status" value="1"/>
</dbReference>
<accession>A0A1N6JZ59</accession>
<dbReference type="EMBL" id="FSRM01000002">
    <property type="protein sequence ID" value="SIO49620.1"/>
    <property type="molecule type" value="Genomic_DNA"/>
</dbReference>
<dbReference type="AlphaFoldDB" id="A0A1N6JZ59"/>
<sequence length="158" mass="17025">MTLSVRRVVTGHDANGKAVVAIDELVKNVASLREGAQATVIWTTEGFPIDNNDDFDGAKRKVATSHSNGTVFRVIEYAPGVKPRNHRTDSIDYAVVISGEIDMDVDGVEVHLKAGDVLVQRGTIHDWINRGTEPCVIAFVLIDAEPYSVGAKSLNAIG</sequence>
<dbReference type="OrthoDB" id="713485at2"/>
<dbReference type="InterPro" id="IPR013096">
    <property type="entry name" value="Cupin_2"/>
</dbReference>
<evidence type="ECO:0000259" key="1">
    <source>
        <dbReference type="Pfam" id="PF07883"/>
    </source>
</evidence>
<dbReference type="SUPFAM" id="SSF51182">
    <property type="entry name" value="RmlC-like cupins"/>
    <property type="match status" value="1"/>
</dbReference>
<organism evidence="2 3">
    <name type="scientific">Paraburkholderia phenazinium</name>
    <dbReference type="NCBI Taxonomy" id="60549"/>
    <lineage>
        <taxon>Bacteria</taxon>
        <taxon>Pseudomonadati</taxon>
        <taxon>Pseudomonadota</taxon>
        <taxon>Betaproteobacteria</taxon>
        <taxon>Burkholderiales</taxon>
        <taxon>Burkholderiaceae</taxon>
        <taxon>Paraburkholderia</taxon>
    </lineage>
</organism>
<evidence type="ECO:0000313" key="3">
    <source>
        <dbReference type="Proteomes" id="UP000184693"/>
    </source>
</evidence>
<proteinExistence type="predicted"/>
<feature type="domain" description="Cupin type-2" evidence="1">
    <location>
        <begin position="74"/>
        <end position="140"/>
    </location>
</feature>
<dbReference type="InterPro" id="IPR047142">
    <property type="entry name" value="OryJ/VirC-like"/>
</dbReference>
<reference evidence="2 3" key="1">
    <citation type="submission" date="2016-11" db="EMBL/GenBank/DDBJ databases">
        <authorList>
            <person name="Jaros S."/>
            <person name="Januszkiewicz K."/>
            <person name="Wedrychowicz H."/>
        </authorList>
    </citation>
    <scope>NUCLEOTIDE SEQUENCE [LARGE SCALE GENOMIC DNA]</scope>
    <source>
        <strain evidence="2 3">GAS86</strain>
    </source>
</reference>
<name>A0A1N6JZ59_9BURK</name>
<evidence type="ECO:0000313" key="2">
    <source>
        <dbReference type="EMBL" id="SIO49620.1"/>
    </source>
</evidence>
<gene>
    <name evidence="2" type="ORF">SAMN05444168_5515</name>
</gene>
<dbReference type="Gene3D" id="2.60.120.10">
    <property type="entry name" value="Jelly Rolls"/>
    <property type="match status" value="1"/>
</dbReference>
<protein>
    <submittedName>
        <fullName evidence="2">Cupin domain-containing protein</fullName>
    </submittedName>
</protein>
<dbReference type="Proteomes" id="UP000184693">
    <property type="component" value="Unassembled WGS sequence"/>
</dbReference>
<dbReference type="Pfam" id="PF07883">
    <property type="entry name" value="Cupin_2"/>
    <property type="match status" value="1"/>
</dbReference>
<dbReference type="PANTHER" id="PTHR36156">
    <property type="entry name" value="SLR2101 PROTEIN"/>
    <property type="match status" value="1"/>
</dbReference>
<dbReference type="InterPro" id="IPR014710">
    <property type="entry name" value="RmlC-like_jellyroll"/>
</dbReference>
<dbReference type="InterPro" id="IPR011051">
    <property type="entry name" value="RmlC_Cupin_sf"/>
</dbReference>